<keyword evidence="3" id="KW-1185">Reference proteome</keyword>
<protein>
    <recommendedName>
        <fullName evidence="4">Surface antigen domain-containing protein</fullName>
    </recommendedName>
</protein>
<evidence type="ECO:0008006" key="4">
    <source>
        <dbReference type="Google" id="ProtNLM"/>
    </source>
</evidence>
<name>A0ABP7DN25_9SPHN</name>
<organism evidence="2 3">
    <name type="scientific">Sphingomonas cynarae</name>
    <dbReference type="NCBI Taxonomy" id="930197"/>
    <lineage>
        <taxon>Bacteria</taxon>
        <taxon>Pseudomonadati</taxon>
        <taxon>Pseudomonadota</taxon>
        <taxon>Alphaproteobacteria</taxon>
        <taxon>Sphingomonadales</taxon>
        <taxon>Sphingomonadaceae</taxon>
        <taxon>Sphingomonas</taxon>
    </lineage>
</organism>
<feature type="transmembrane region" description="Helical" evidence="1">
    <location>
        <begin position="63"/>
        <end position="85"/>
    </location>
</feature>
<reference evidence="3" key="1">
    <citation type="journal article" date="2019" name="Int. J. Syst. Evol. Microbiol.">
        <title>The Global Catalogue of Microorganisms (GCM) 10K type strain sequencing project: providing services to taxonomists for standard genome sequencing and annotation.</title>
        <authorList>
            <consortium name="The Broad Institute Genomics Platform"/>
            <consortium name="The Broad Institute Genome Sequencing Center for Infectious Disease"/>
            <person name="Wu L."/>
            <person name="Ma J."/>
        </authorList>
    </citation>
    <scope>NUCLEOTIDE SEQUENCE [LARGE SCALE GENOMIC DNA]</scope>
    <source>
        <strain evidence="3">JCM 17498</strain>
    </source>
</reference>
<keyword evidence="1" id="KW-1133">Transmembrane helix</keyword>
<evidence type="ECO:0000313" key="2">
    <source>
        <dbReference type="EMBL" id="GAA3707508.1"/>
    </source>
</evidence>
<keyword evidence="1" id="KW-0812">Transmembrane</keyword>
<dbReference type="RefSeq" id="WP_344692843.1">
    <property type="nucleotide sequence ID" value="NZ_BAABBF010000003.1"/>
</dbReference>
<sequence>MDDDIPAWLPVPYRQDPEMQRHERSWTLMAGSHRLSFTRVDHYAVSRSRPRPAVIGTAPVRRWSLTGAVAVVLGSVAGMATLGLAMNASRAATGHYLVSIAVPDKIPFRIDRRSQASAARTVARQPMAAKPIAPAPTVAMAVPIEDEILPATAEAPLRLEARQPAIAAALRTGTMQQWTSVDGAERGFVVAGPMDRGCRTLSILTRRDGDSDVRTQRECMAATDDRATTP</sequence>
<evidence type="ECO:0000313" key="3">
    <source>
        <dbReference type="Proteomes" id="UP001500523"/>
    </source>
</evidence>
<accession>A0ABP7DN25</accession>
<evidence type="ECO:0000256" key="1">
    <source>
        <dbReference type="SAM" id="Phobius"/>
    </source>
</evidence>
<dbReference type="Proteomes" id="UP001500523">
    <property type="component" value="Unassembled WGS sequence"/>
</dbReference>
<dbReference type="EMBL" id="BAABBF010000003">
    <property type="protein sequence ID" value="GAA3707508.1"/>
    <property type="molecule type" value="Genomic_DNA"/>
</dbReference>
<comment type="caution">
    <text evidence="2">The sequence shown here is derived from an EMBL/GenBank/DDBJ whole genome shotgun (WGS) entry which is preliminary data.</text>
</comment>
<gene>
    <name evidence="2" type="ORF">GCM10022268_16110</name>
</gene>
<proteinExistence type="predicted"/>
<keyword evidence="1" id="KW-0472">Membrane</keyword>